<feature type="region of interest" description="Disordered" evidence="1">
    <location>
        <begin position="107"/>
        <end position="131"/>
    </location>
</feature>
<organism evidence="2 3">
    <name type="scientific">Armillaria ostoyae</name>
    <name type="common">Armillaria root rot fungus</name>
    <dbReference type="NCBI Taxonomy" id="47428"/>
    <lineage>
        <taxon>Eukaryota</taxon>
        <taxon>Fungi</taxon>
        <taxon>Dikarya</taxon>
        <taxon>Basidiomycota</taxon>
        <taxon>Agaricomycotina</taxon>
        <taxon>Agaricomycetes</taxon>
        <taxon>Agaricomycetidae</taxon>
        <taxon>Agaricales</taxon>
        <taxon>Marasmiineae</taxon>
        <taxon>Physalacriaceae</taxon>
        <taxon>Armillaria</taxon>
    </lineage>
</organism>
<feature type="compositionally biased region" description="Low complexity" evidence="1">
    <location>
        <begin position="43"/>
        <end position="54"/>
    </location>
</feature>
<accession>A0A284QLG3</accession>
<keyword evidence="3" id="KW-1185">Reference proteome</keyword>
<dbReference type="EMBL" id="FUEG01000001">
    <property type="protein sequence ID" value="SJK97301.1"/>
    <property type="molecule type" value="Genomic_DNA"/>
</dbReference>
<proteinExistence type="predicted"/>
<reference evidence="3" key="1">
    <citation type="journal article" date="2017" name="Nat. Ecol. Evol.">
        <title>Genome expansion and lineage-specific genetic innovations in the forest pathogenic fungi Armillaria.</title>
        <authorList>
            <person name="Sipos G."/>
            <person name="Prasanna A.N."/>
            <person name="Walter M.C."/>
            <person name="O'Connor E."/>
            <person name="Balint B."/>
            <person name="Krizsan K."/>
            <person name="Kiss B."/>
            <person name="Hess J."/>
            <person name="Varga T."/>
            <person name="Slot J."/>
            <person name="Riley R."/>
            <person name="Boka B."/>
            <person name="Rigling D."/>
            <person name="Barry K."/>
            <person name="Lee J."/>
            <person name="Mihaltcheva S."/>
            <person name="LaButti K."/>
            <person name="Lipzen A."/>
            <person name="Waldron R."/>
            <person name="Moloney N.M."/>
            <person name="Sperisen C."/>
            <person name="Kredics L."/>
            <person name="Vagvoelgyi C."/>
            <person name="Patrignani A."/>
            <person name="Fitzpatrick D."/>
            <person name="Nagy I."/>
            <person name="Doyle S."/>
            <person name="Anderson J.B."/>
            <person name="Grigoriev I.V."/>
            <person name="Gueldener U."/>
            <person name="Muensterkoetter M."/>
            <person name="Nagy L.G."/>
        </authorList>
    </citation>
    <scope>NUCLEOTIDE SEQUENCE [LARGE SCALE GENOMIC DNA]</scope>
    <source>
        <strain evidence="3">C18/9</strain>
    </source>
</reference>
<name>A0A284QLG3_ARMOS</name>
<evidence type="ECO:0000313" key="3">
    <source>
        <dbReference type="Proteomes" id="UP000219338"/>
    </source>
</evidence>
<protein>
    <submittedName>
        <fullName evidence="2">Uncharacterized protein</fullName>
    </submittedName>
</protein>
<evidence type="ECO:0000313" key="2">
    <source>
        <dbReference type="EMBL" id="SJK97301.1"/>
    </source>
</evidence>
<evidence type="ECO:0000256" key="1">
    <source>
        <dbReference type="SAM" id="MobiDB-lite"/>
    </source>
</evidence>
<dbReference type="AlphaFoldDB" id="A0A284QLG3"/>
<dbReference type="Proteomes" id="UP000219338">
    <property type="component" value="Unassembled WGS sequence"/>
</dbReference>
<feature type="region of interest" description="Disordered" evidence="1">
    <location>
        <begin position="40"/>
        <end position="61"/>
    </location>
</feature>
<sequence>MVFSGFLPSARGPDSLTRRAVGGHSSVERWVRQALNVNKEESSAYGSGSSTSSSPEAHNVPDTDSFVDISMFVRSEIINNEDFLIGVGMVVAGGKGEEGWDLIGSDRAAVNDGQRNDERRMKDRVTEEDLG</sequence>
<gene>
    <name evidence="2" type="ORF">ARMOST_00553</name>
</gene>
<feature type="compositionally biased region" description="Basic and acidic residues" evidence="1">
    <location>
        <begin position="114"/>
        <end position="131"/>
    </location>
</feature>